<protein>
    <submittedName>
        <fullName evidence="1">Uncharacterized protein</fullName>
    </submittedName>
</protein>
<reference evidence="1" key="1">
    <citation type="submission" date="2011-02" db="EMBL/GenBank/DDBJ databases">
        <title>Complete sequence of Acidovorax avenae subsp. avenae ATCC 19860.</title>
        <authorList>
            <consortium name="US DOE Joint Genome Institute"/>
            <person name="Lucas S."/>
            <person name="Copeland A."/>
            <person name="Lapidus A."/>
            <person name="Cheng J.-F."/>
            <person name="Goodwin L."/>
            <person name="Pitluck S."/>
            <person name="Chertkov O."/>
            <person name="Held B."/>
            <person name="Detter J.C."/>
            <person name="Han C."/>
            <person name="Tapia R."/>
            <person name="Land M."/>
            <person name="Hauser L."/>
            <person name="Kyrpides N."/>
            <person name="Ivanova N."/>
            <person name="Ovchinnikova G."/>
            <person name="Pagani I."/>
            <person name="Gordon S."/>
            <person name="Woyke T."/>
        </authorList>
    </citation>
    <scope>NUCLEOTIDE SEQUENCE</scope>
    <source>
        <strain evidence="1">ATCC 19860</strain>
    </source>
</reference>
<keyword evidence="2" id="KW-1185">Reference proteome</keyword>
<name>F0Q773_PARA1</name>
<evidence type="ECO:0000313" key="2">
    <source>
        <dbReference type="Proteomes" id="UP000002482"/>
    </source>
</evidence>
<dbReference type="GeneID" id="43402231"/>
<organism evidence="1 2">
    <name type="scientific">Paracidovorax avenae (strain ATCC 19860 / DSM 7227 / CCUG 15838 / JCM 20985 / LMG 2117 / NCPPB 1011)</name>
    <name type="common">Acidovorax avenae</name>
    <dbReference type="NCBI Taxonomy" id="643561"/>
    <lineage>
        <taxon>Bacteria</taxon>
        <taxon>Pseudomonadati</taxon>
        <taxon>Pseudomonadota</taxon>
        <taxon>Betaproteobacteria</taxon>
        <taxon>Burkholderiales</taxon>
        <taxon>Comamonadaceae</taxon>
        <taxon>Paracidovorax</taxon>
    </lineage>
</organism>
<dbReference type="RefSeq" id="WP_013594266.1">
    <property type="nucleotide sequence ID" value="NC_015138.1"/>
</dbReference>
<evidence type="ECO:0000313" key="1">
    <source>
        <dbReference type="EMBL" id="ADX45748.1"/>
    </source>
</evidence>
<sequence length="571" mass="65114">MKNDVLNDLQIIEQAENSIDTIFQSTDFPSTRYSSSLWHLLTCYEDRLRLSLMQVETPQQLMKFSSFGGRDIYALRNAISRVREQYNDDKNQLCPRKVDAPSYLRSHELLNAGEVYATAQKIFGSFRGKSVSLNCNGTNIKVLHQPDVEARYAAFELLSHGIEGITFIPRLLSWMKGDHPPTVDLIIKKVSYKKLLISYDFHPGYAYGLSLSLASEGGILPPDWIFDWGGIKNTELLINALHIRCIYHFIVIQFWASKVGLKGGGLESLVLKISKADLLRDISSMTQLDNSIILKFIKFLTFGNNTKFPDPALQPIIPIGEFYLLPTLLFMLSNHRRNLLSLQARVDAKNFDDQSKAFESAMTASIKKDFQNKWRYLKTNCIISFGSKKRELDLLIVDEVSSTILIGELRWMIQPGDVREILNRANECRKKVSQCTSALIFFKNNLNYFLEKIFSHEIPAPKNGEWHVVGLVLIEGYSGIESLNSEIPIINRNIFDVGMSEFNDLSVLHEWLKSLDWLPKNGIDFDEADYITTIGEYKIDQPGISLRTTPNEYAARAKKSASTFIKSRFFN</sequence>
<dbReference type="EMBL" id="CP002521">
    <property type="protein sequence ID" value="ADX45748.1"/>
    <property type="molecule type" value="Genomic_DNA"/>
</dbReference>
<dbReference type="Proteomes" id="UP000002482">
    <property type="component" value="Chromosome"/>
</dbReference>
<accession>F0Q773</accession>
<gene>
    <name evidence="1" type="ordered locus">Acav_1830</name>
</gene>
<dbReference type="HOGENOM" id="CLU_504029_0_0_4"/>
<proteinExistence type="predicted"/>
<dbReference type="KEGG" id="aaa:Acav_1830"/>
<dbReference type="AlphaFoldDB" id="F0Q773"/>